<dbReference type="RefSeq" id="XP_046076968.1">
    <property type="nucleotide sequence ID" value="XM_046218924.1"/>
</dbReference>
<dbReference type="GeneID" id="70249211"/>
<name>A0AAD4L1R9_9EURO</name>
<keyword evidence="2" id="KW-1185">Reference proteome</keyword>
<comment type="caution">
    <text evidence="1">The sequence shown here is derived from an EMBL/GenBank/DDBJ whole genome shotgun (WGS) entry which is preliminary data.</text>
</comment>
<proteinExistence type="predicted"/>
<dbReference type="AlphaFoldDB" id="A0AAD4L1R9"/>
<reference evidence="1" key="1">
    <citation type="submission" date="2021-12" db="EMBL/GenBank/DDBJ databases">
        <title>Convergent genome expansion in fungi linked to evolution of root-endophyte symbiosis.</title>
        <authorList>
            <consortium name="DOE Joint Genome Institute"/>
            <person name="Ke Y.-H."/>
            <person name="Bonito G."/>
            <person name="Liao H.-L."/>
            <person name="Looney B."/>
            <person name="Rojas-Flechas A."/>
            <person name="Nash J."/>
            <person name="Hameed K."/>
            <person name="Schadt C."/>
            <person name="Martin F."/>
            <person name="Crous P.W."/>
            <person name="Miettinen O."/>
            <person name="Magnuson J.K."/>
            <person name="Labbe J."/>
            <person name="Jacobson D."/>
            <person name="Doktycz M.J."/>
            <person name="Veneault-Fourrey C."/>
            <person name="Kuo A."/>
            <person name="Mondo S."/>
            <person name="Calhoun S."/>
            <person name="Riley R."/>
            <person name="Ohm R."/>
            <person name="LaButti K."/>
            <person name="Andreopoulos B."/>
            <person name="Pangilinan J."/>
            <person name="Nolan M."/>
            <person name="Tritt A."/>
            <person name="Clum A."/>
            <person name="Lipzen A."/>
            <person name="Daum C."/>
            <person name="Barry K."/>
            <person name="Grigoriev I.V."/>
            <person name="Vilgalys R."/>
        </authorList>
    </citation>
    <scope>NUCLEOTIDE SEQUENCE</scope>
    <source>
        <strain evidence="1">PMI_201</strain>
    </source>
</reference>
<protein>
    <submittedName>
        <fullName evidence="1">Uncharacterized protein</fullName>
    </submittedName>
</protein>
<dbReference type="Proteomes" id="UP001201262">
    <property type="component" value="Unassembled WGS sequence"/>
</dbReference>
<gene>
    <name evidence="1" type="ORF">BGW36DRAFT_404218</name>
</gene>
<accession>A0AAD4L1R9</accession>
<evidence type="ECO:0000313" key="2">
    <source>
        <dbReference type="Proteomes" id="UP001201262"/>
    </source>
</evidence>
<organism evidence="1 2">
    <name type="scientific">Talaromyces proteolyticus</name>
    <dbReference type="NCBI Taxonomy" id="1131652"/>
    <lineage>
        <taxon>Eukaryota</taxon>
        <taxon>Fungi</taxon>
        <taxon>Dikarya</taxon>
        <taxon>Ascomycota</taxon>
        <taxon>Pezizomycotina</taxon>
        <taxon>Eurotiomycetes</taxon>
        <taxon>Eurotiomycetidae</taxon>
        <taxon>Eurotiales</taxon>
        <taxon>Trichocomaceae</taxon>
        <taxon>Talaromyces</taxon>
        <taxon>Talaromyces sect. Bacilispori</taxon>
    </lineage>
</organism>
<dbReference type="EMBL" id="JAJTJA010000002">
    <property type="protein sequence ID" value="KAH8703950.1"/>
    <property type="molecule type" value="Genomic_DNA"/>
</dbReference>
<sequence length="172" mass="18980">MATTMDISSNPLAKFSLRTRQNTILHTGYMGTIKYMLQTLIFEEYSTGLHAQIGVFEGQRVDVNTNEEVDCIIKVRMQLNPVLIPHASSSSRASYFLDRECRALRAAQYSGRTPDFVACASEVQDRSGFYPGGYLDIIAMSKLPGKPIAQCLGALTAADLKVIKKDLAVLLK</sequence>
<evidence type="ECO:0000313" key="1">
    <source>
        <dbReference type="EMBL" id="KAH8703950.1"/>
    </source>
</evidence>